<accession>A0AAD7WNJ3</accession>
<evidence type="ECO:0000256" key="1">
    <source>
        <dbReference type="SAM" id="MobiDB-lite"/>
    </source>
</evidence>
<proteinExistence type="predicted"/>
<protein>
    <submittedName>
        <fullName evidence="2">Uncharacterized protein</fullName>
    </submittedName>
</protein>
<dbReference type="AlphaFoldDB" id="A0AAD7WNJ3"/>
<organism evidence="2 3">
    <name type="scientific">Aldrovandia affinis</name>
    <dbReference type="NCBI Taxonomy" id="143900"/>
    <lineage>
        <taxon>Eukaryota</taxon>
        <taxon>Metazoa</taxon>
        <taxon>Chordata</taxon>
        <taxon>Craniata</taxon>
        <taxon>Vertebrata</taxon>
        <taxon>Euteleostomi</taxon>
        <taxon>Actinopterygii</taxon>
        <taxon>Neopterygii</taxon>
        <taxon>Teleostei</taxon>
        <taxon>Notacanthiformes</taxon>
        <taxon>Halosauridae</taxon>
        <taxon>Aldrovandia</taxon>
    </lineage>
</organism>
<gene>
    <name evidence="2" type="ORF">AAFF_G00352690</name>
</gene>
<comment type="caution">
    <text evidence="2">The sequence shown here is derived from an EMBL/GenBank/DDBJ whole genome shotgun (WGS) entry which is preliminary data.</text>
</comment>
<feature type="compositionally biased region" description="Low complexity" evidence="1">
    <location>
        <begin position="20"/>
        <end position="33"/>
    </location>
</feature>
<dbReference type="Proteomes" id="UP001221898">
    <property type="component" value="Unassembled WGS sequence"/>
</dbReference>
<evidence type="ECO:0000313" key="2">
    <source>
        <dbReference type="EMBL" id="KAJ8403497.1"/>
    </source>
</evidence>
<name>A0AAD7WNJ3_9TELE</name>
<feature type="region of interest" description="Disordered" evidence="1">
    <location>
        <begin position="1"/>
        <end position="78"/>
    </location>
</feature>
<feature type="compositionally biased region" description="Basic and acidic residues" evidence="1">
    <location>
        <begin position="34"/>
        <end position="49"/>
    </location>
</feature>
<evidence type="ECO:0000313" key="3">
    <source>
        <dbReference type="Proteomes" id="UP001221898"/>
    </source>
</evidence>
<sequence length="78" mass="8134">MPSAFLSGRDAPLNAGVLARSSPRRPVQVPQQRVSRDGTLRKDARKGDGARSVGFEGAVKEPPHSVRAPGAFPSSPGS</sequence>
<reference evidence="2" key="1">
    <citation type="journal article" date="2023" name="Science">
        <title>Genome structures resolve the early diversification of teleost fishes.</title>
        <authorList>
            <person name="Parey E."/>
            <person name="Louis A."/>
            <person name="Montfort J."/>
            <person name="Bouchez O."/>
            <person name="Roques C."/>
            <person name="Iampietro C."/>
            <person name="Lluch J."/>
            <person name="Castinel A."/>
            <person name="Donnadieu C."/>
            <person name="Desvignes T."/>
            <person name="Floi Bucao C."/>
            <person name="Jouanno E."/>
            <person name="Wen M."/>
            <person name="Mejri S."/>
            <person name="Dirks R."/>
            <person name="Jansen H."/>
            <person name="Henkel C."/>
            <person name="Chen W.J."/>
            <person name="Zahm M."/>
            <person name="Cabau C."/>
            <person name="Klopp C."/>
            <person name="Thompson A.W."/>
            <person name="Robinson-Rechavi M."/>
            <person name="Braasch I."/>
            <person name="Lecointre G."/>
            <person name="Bobe J."/>
            <person name="Postlethwait J.H."/>
            <person name="Berthelot C."/>
            <person name="Roest Crollius H."/>
            <person name="Guiguen Y."/>
        </authorList>
    </citation>
    <scope>NUCLEOTIDE SEQUENCE</scope>
    <source>
        <strain evidence="2">NC1722</strain>
    </source>
</reference>
<dbReference type="EMBL" id="JAINUG010000058">
    <property type="protein sequence ID" value="KAJ8403497.1"/>
    <property type="molecule type" value="Genomic_DNA"/>
</dbReference>
<keyword evidence="3" id="KW-1185">Reference proteome</keyword>